<dbReference type="EMBL" id="JANUCT010000001">
    <property type="protein sequence ID" value="MCS3902143.1"/>
    <property type="molecule type" value="Genomic_DNA"/>
</dbReference>
<dbReference type="PIRSF" id="PIRSF033303">
    <property type="entry name" value="UCP033303"/>
    <property type="match status" value="1"/>
</dbReference>
<evidence type="ECO:0008006" key="3">
    <source>
        <dbReference type="Google" id="ProtNLM"/>
    </source>
</evidence>
<evidence type="ECO:0000313" key="2">
    <source>
        <dbReference type="Proteomes" id="UP001204445"/>
    </source>
</evidence>
<dbReference type="InterPro" id="IPR009758">
    <property type="entry name" value="DUF1326"/>
</dbReference>
<evidence type="ECO:0000313" key="1">
    <source>
        <dbReference type="EMBL" id="MCS3902143.1"/>
    </source>
</evidence>
<dbReference type="Pfam" id="PF07040">
    <property type="entry name" value="DUF1326"/>
    <property type="match status" value="1"/>
</dbReference>
<dbReference type="InterPro" id="IPR014581">
    <property type="entry name" value="UCP033303"/>
</dbReference>
<proteinExistence type="predicted"/>
<accession>A0AAE3HKK0</accession>
<organism evidence="1 2">
    <name type="scientific">Methylohalomonas lacus</name>
    <dbReference type="NCBI Taxonomy" id="398773"/>
    <lineage>
        <taxon>Bacteria</taxon>
        <taxon>Pseudomonadati</taxon>
        <taxon>Pseudomonadota</taxon>
        <taxon>Gammaproteobacteria</taxon>
        <taxon>Methylohalomonadales</taxon>
        <taxon>Methylohalomonadaceae</taxon>
        <taxon>Methylohalomonas</taxon>
    </lineage>
</organism>
<dbReference type="AlphaFoldDB" id="A0AAE3HKK0"/>
<dbReference type="Proteomes" id="UP001204445">
    <property type="component" value="Unassembled WGS sequence"/>
</dbReference>
<gene>
    <name evidence="1" type="ORF">J2T55_000135</name>
</gene>
<protein>
    <recommendedName>
        <fullName evidence="3">DUF1326 domain-containing protein</fullName>
    </recommendedName>
</protein>
<keyword evidence="2" id="KW-1185">Reference proteome</keyword>
<name>A0AAE3HKK0_9GAMM</name>
<dbReference type="RefSeq" id="WP_259053508.1">
    <property type="nucleotide sequence ID" value="NZ_JANUCT010000001.1"/>
</dbReference>
<sequence>MNRVDWLIEGVEFSNCNCNYACPCQFESLPTEGDCKGFGVMRIDHGHFGEVSLDGLYAAMIFAWPGAIFEGGGEMQIIIDERASEPQRAALDRIMHGEEVVEAGNHWWVFNAMCDTRHETLFSSFTCDIAVDKRTADVLIPGVVRASGRPIRSPVSGADHRVRIDMPEGIEFERAEIGSGSSTTEGAIAMTLTDTYGQFSLLRHSHNGIVRDHER</sequence>
<reference evidence="1" key="1">
    <citation type="submission" date="2022-08" db="EMBL/GenBank/DDBJ databases">
        <title>Genomic Encyclopedia of Type Strains, Phase III (KMG-III): the genomes of soil and plant-associated and newly described type strains.</title>
        <authorList>
            <person name="Whitman W."/>
        </authorList>
    </citation>
    <scope>NUCLEOTIDE SEQUENCE</scope>
    <source>
        <strain evidence="1">HMT 1</strain>
    </source>
</reference>
<comment type="caution">
    <text evidence="1">The sequence shown here is derived from an EMBL/GenBank/DDBJ whole genome shotgun (WGS) entry which is preliminary data.</text>
</comment>